<dbReference type="Proteomes" id="UP000000933">
    <property type="component" value="Chromosome"/>
</dbReference>
<dbReference type="FunFam" id="3.40.50.960:FF:000001">
    <property type="entry name" value="6,7-dimethyl-8-ribityllumazine synthase"/>
    <property type="match status" value="1"/>
</dbReference>
<dbReference type="GO" id="GO:0005829">
    <property type="term" value="C:cytosol"/>
    <property type="evidence" value="ECO:0007669"/>
    <property type="project" value="TreeGrafter"/>
</dbReference>
<evidence type="ECO:0000256" key="4">
    <source>
        <dbReference type="ARBA" id="ARBA00022619"/>
    </source>
</evidence>
<dbReference type="HOGENOM" id="CLU_1189228_0_0_10"/>
<feature type="binding site" evidence="9">
    <location>
        <begin position="163"/>
        <end position="164"/>
    </location>
    <ligand>
        <name>(2S)-2-hydroxy-3-oxobutyl phosphate</name>
        <dbReference type="ChEBI" id="CHEBI:58830"/>
    </ligand>
</feature>
<dbReference type="KEGG" id="srm:SRM_01268"/>
<dbReference type="PANTHER" id="PTHR21058:SF0">
    <property type="entry name" value="6,7-DIMETHYL-8-RIBITYLLUMAZINE SYNTHASE"/>
    <property type="match status" value="1"/>
</dbReference>
<comment type="similarity">
    <text evidence="2 9">Belongs to the DMRL synthase family.</text>
</comment>
<feature type="binding site" evidence="9">
    <location>
        <begin position="134"/>
        <end position="136"/>
    </location>
    <ligand>
        <name>5-amino-6-(D-ribitylamino)uracil</name>
        <dbReference type="ChEBI" id="CHEBI:15934"/>
    </ligand>
</feature>
<protein>
    <recommendedName>
        <fullName evidence="8 9">6,7-dimethyl-8-ribityllumazine synthase</fullName>
        <shortName evidence="9">DMRL synthase</shortName>
        <shortName evidence="9">LS</shortName>
        <shortName evidence="9">Lumazine synthase</shortName>
        <ecNumber evidence="3 9">2.5.1.78</ecNumber>
    </recommendedName>
</protein>
<dbReference type="EMBL" id="FP565814">
    <property type="protein sequence ID" value="CBH24189.1"/>
    <property type="molecule type" value="Genomic_DNA"/>
</dbReference>
<gene>
    <name evidence="11" type="primary">ribE</name>
    <name evidence="9" type="synonym">ribH</name>
    <name evidence="11" type="ordered locus">SRM_01268</name>
</gene>
<keyword evidence="4 9" id="KW-0686">Riboflavin biosynthesis</keyword>
<sequence length="233" mass="24770">MPCREPPRVPRRLLPEDLPGPRSTDNWGLRLPRWAGGGGRCPRHRGPHAGPVGTIPGRRPVTASLESTTLCLSPAYSMPTHLEGDLVVDGHRFALVVGRFNEHVTEDLLGGALDTLQRHGADLDEVTVVHVPGSWEIPVAAQKCARTGDYDAVICLGAVVRGETPHFDYVCSGATSGTMQTSLDTEVPVLFGILTTDTVDQAIARAGSKAGNKGREAAEAAIEMATLMPKLEG</sequence>
<comment type="pathway">
    <text evidence="1 9">Cofactor biosynthesis; riboflavin biosynthesis; riboflavin from 2-hydroxy-3-oxobutyl phosphate and 5-amino-6-(D-ribitylamino)uracil: step 1/2.</text>
</comment>
<evidence type="ECO:0000256" key="8">
    <source>
        <dbReference type="ARBA" id="ARBA00072606"/>
    </source>
</evidence>
<dbReference type="InterPro" id="IPR002180">
    <property type="entry name" value="LS/RS"/>
</dbReference>
<evidence type="ECO:0000256" key="9">
    <source>
        <dbReference type="HAMAP-Rule" id="MF_00178"/>
    </source>
</evidence>
<dbReference type="EC" id="2.5.1.78" evidence="3 9"/>
<dbReference type="InterPro" id="IPR036467">
    <property type="entry name" value="LS/RS_sf"/>
</dbReference>
<dbReference type="CDD" id="cd09209">
    <property type="entry name" value="Lumazine_synthase-I"/>
    <property type="match status" value="1"/>
</dbReference>
<dbReference type="GO" id="GO:0000906">
    <property type="term" value="F:6,7-dimethyl-8-ribityllumazine synthase activity"/>
    <property type="evidence" value="ECO:0007669"/>
    <property type="project" value="UniProtKB-UniRule"/>
</dbReference>
<evidence type="ECO:0000256" key="6">
    <source>
        <dbReference type="ARBA" id="ARBA00048785"/>
    </source>
</evidence>
<dbReference type="AlphaFoldDB" id="D5H834"/>
<dbReference type="GO" id="GO:0009349">
    <property type="term" value="C:riboflavin synthase complex"/>
    <property type="evidence" value="ECO:0007669"/>
    <property type="project" value="UniProtKB-UniRule"/>
</dbReference>
<keyword evidence="5 9" id="KW-0808">Transferase</keyword>
<dbReference type="NCBIfam" id="TIGR00114">
    <property type="entry name" value="lumazine-synth"/>
    <property type="match status" value="1"/>
</dbReference>
<dbReference type="HAMAP" id="MF_00178">
    <property type="entry name" value="Lumazine_synth"/>
    <property type="match status" value="1"/>
</dbReference>
<dbReference type="Pfam" id="PF00885">
    <property type="entry name" value="DMRL_synthase"/>
    <property type="match status" value="1"/>
</dbReference>
<evidence type="ECO:0000256" key="1">
    <source>
        <dbReference type="ARBA" id="ARBA00004917"/>
    </source>
</evidence>
<reference evidence="11 12" key="1">
    <citation type="journal article" date="2010" name="ISME J.">
        <title>Fine-scale evolution: genomic, phenotypic and ecological differentiation in two coexisting Salinibacter ruber strains.</title>
        <authorList>
            <person name="Pena A."/>
            <person name="Teeling H."/>
            <person name="Huerta-Cepas J."/>
            <person name="Santos F."/>
            <person name="Yarza P."/>
            <person name="Brito-Echeverria J."/>
            <person name="Lucio M."/>
            <person name="Schmitt-Kopplin P."/>
            <person name="Meseguer I."/>
            <person name="Schenowitz C."/>
            <person name="Dossat C."/>
            <person name="Barbe V."/>
            <person name="Dopazo J."/>
            <person name="Rossello-Mora R."/>
            <person name="Schuler M."/>
            <person name="Glockner F.O."/>
            <person name="Amann R."/>
            <person name="Gabaldon T."/>
            <person name="Anton J."/>
        </authorList>
    </citation>
    <scope>NUCLEOTIDE SEQUENCE [LARGE SCALE GENOMIC DNA]</scope>
    <source>
        <strain evidence="11 12">M8</strain>
    </source>
</reference>
<accession>D5H834</accession>
<feature type="binding site" evidence="9">
    <location>
        <position position="191"/>
    </location>
    <ligand>
        <name>5-amino-6-(D-ribitylamino)uracil</name>
        <dbReference type="ChEBI" id="CHEBI:15934"/>
    </ligand>
</feature>
<evidence type="ECO:0000256" key="2">
    <source>
        <dbReference type="ARBA" id="ARBA00007424"/>
    </source>
</evidence>
<dbReference type="GO" id="GO:0009231">
    <property type="term" value="P:riboflavin biosynthetic process"/>
    <property type="evidence" value="ECO:0007669"/>
    <property type="project" value="UniProtKB-UniRule"/>
</dbReference>
<evidence type="ECO:0000256" key="10">
    <source>
        <dbReference type="SAM" id="MobiDB-lite"/>
    </source>
</evidence>
<proteinExistence type="inferred from homology"/>
<dbReference type="SUPFAM" id="SSF52121">
    <property type="entry name" value="Lumazine synthase"/>
    <property type="match status" value="1"/>
</dbReference>
<feature type="active site" description="Proton donor" evidence="9">
    <location>
        <position position="166"/>
    </location>
</feature>
<feature type="binding site" evidence="9">
    <location>
        <position position="100"/>
    </location>
    <ligand>
        <name>5-amino-6-(D-ribitylamino)uracil</name>
        <dbReference type="ChEBI" id="CHEBI:15934"/>
    </ligand>
</feature>
<comment type="function">
    <text evidence="7 9">Catalyzes the formation of 6,7-dimethyl-8-ribityllumazine by condensation of 5-amino-6-(D-ribitylamino)uracil with 3,4-dihydroxy-2-butanone 4-phosphate. This is the penultimate step in the biosynthesis of riboflavin.</text>
</comment>
<dbReference type="InterPro" id="IPR034964">
    <property type="entry name" value="LS"/>
</dbReference>
<evidence type="ECO:0000313" key="12">
    <source>
        <dbReference type="Proteomes" id="UP000000933"/>
    </source>
</evidence>
<feature type="region of interest" description="Disordered" evidence="10">
    <location>
        <begin position="1"/>
        <end position="60"/>
    </location>
</feature>
<evidence type="ECO:0000256" key="5">
    <source>
        <dbReference type="ARBA" id="ARBA00022679"/>
    </source>
</evidence>
<dbReference type="PATRIC" id="fig|761659.10.peg.1396"/>
<reference evidence="12" key="2">
    <citation type="submission" date="2010-04" db="EMBL/GenBank/DDBJ databases">
        <title>Genome sequence of Salinibacter ruber M8.</title>
        <authorList>
            <consortium name="Genoscope"/>
        </authorList>
    </citation>
    <scope>NUCLEOTIDE SEQUENCE [LARGE SCALE GENOMIC DNA]</scope>
    <source>
        <strain evidence="12">M8</strain>
    </source>
</reference>
<dbReference type="PANTHER" id="PTHR21058">
    <property type="entry name" value="6,7-DIMETHYL-8-RIBITYLLUMAZINE SYNTHASE DMRL SYNTHASE LUMAZINE SYNTHASE"/>
    <property type="match status" value="1"/>
</dbReference>
<feature type="binding site" evidence="9">
    <location>
        <begin position="158"/>
        <end position="160"/>
    </location>
    <ligand>
        <name>5-amino-6-(D-ribitylamino)uracil</name>
        <dbReference type="ChEBI" id="CHEBI:15934"/>
    </ligand>
</feature>
<dbReference type="Gene3D" id="3.40.50.960">
    <property type="entry name" value="Lumazine/riboflavin synthase"/>
    <property type="match status" value="1"/>
</dbReference>
<organism evidence="11 12">
    <name type="scientific">Salinibacter ruber (strain M8)</name>
    <dbReference type="NCBI Taxonomy" id="761659"/>
    <lineage>
        <taxon>Bacteria</taxon>
        <taxon>Pseudomonadati</taxon>
        <taxon>Rhodothermota</taxon>
        <taxon>Rhodothermia</taxon>
        <taxon>Rhodothermales</taxon>
        <taxon>Salinibacteraceae</taxon>
        <taxon>Salinibacter</taxon>
    </lineage>
</organism>
<evidence type="ECO:0000256" key="7">
    <source>
        <dbReference type="ARBA" id="ARBA00058151"/>
    </source>
</evidence>
<comment type="catalytic activity">
    <reaction evidence="6 9">
        <text>(2S)-2-hydroxy-3-oxobutyl phosphate + 5-amino-6-(D-ribitylamino)uracil = 6,7-dimethyl-8-(1-D-ribityl)lumazine + phosphate + 2 H2O + H(+)</text>
        <dbReference type="Rhea" id="RHEA:26152"/>
        <dbReference type="ChEBI" id="CHEBI:15377"/>
        <dbReference type="ChEBI" id="CHEBI:15378"/>
        <dbReference type="ChEBI" id="CHEBI:15934"/>
        <dbReference type="ChEBI" id="CHEBI:43474"/>
        <dbReference type="ChEBI" id="CHEBI:58201"/>
        <dbReference type="ChEBI" id="CHEBI:58830"/>
        <dbReference type="EC" id="2.5.1.78"/>
    </reaction>
</comment>
<evidence type="ECO:0000313" key="11">
    <source>
        <dbReference type="EMBL" id="CBH24189.1"/>
    </source>
</evidence>
<evidence type="ECO:0000256" key="3">
    <source>
        <dbReference type="ARBA" id="ARBA00012664"/>
    </source>
</evidence>
<dbReference type="UniPathway" id="UPA00275">
    <property type="reaction ID" value="UER00404"/>
</dbReference>
<name>D5H834_SALRM</name>
<feature type="binding site" evidence="9">
    <location>
        <position position="205"/>
    </location>
    <ligand>
        <name>(2S)-2-hydroxy-3-oxobutyl phosphate</name>
        <dbReference type="ChEBI" id="CHEBI:58830"/>
    </ligand>
</feature>